<keyword evidence="3" id="KW-0393">Immunoglobulin domain</keyword>
<reference evidence="6 7" key="1">
    <citation type="journal article" date="2019" name="PLoS ONE">
        <title>Genomic analyses reveal an absence of contemporary introgressive admixture between fin whales and blue whales, despite known hybrids.</title>
        <authorList>
            <person name="Westbury M.V."/>
            <person name="Petersen B."/>
            <person name="Lorenzen E.D."/>
        </authorList>
    </citation>
    <scope>NUCLEOTIDE SEQUENCE [LARGE SCALE GENOMIC DNA]</scope>
    <source>
        <strain evidence="6">FinWhale-01</strain>
    </source>
</reference>
<dbReference type="GO" id="GO:0001817">
    <property type="term" value="P:regulation of cytokine production"/>
    <property type="evidence" value="ECO:0007669"/>
    <property type="project" value="TreeGrafter"/>
</dbReference>
<organism evidence="6 7">
    <name type="scientific">Balaenoptera physalus</name>
    <name type="common">Fin whale</name>
    <name type="synonym">Balaena physalus</name>
    <dbReference type="NCBI Taxonomy" id="9770"/>
    <lineage>
        <taxon>Eukaryota</taxon>
        <taxon>Metazoa</taxon>
        <taxon>Chordata</taxon>
        <taxon>Craniata</taxon>
        <taxon>Vertebrata</taxon>
        <taxon>Euteleostomi</taxon>
        <taxon>Mammalia</taxon>
        <taxon>Eutheria</taxon>
        <taxon>Laurasiatheria</taxon>
        <taxon>Artiodactyla</taxon>
        <taxon>Whippomorpha</taxon>
        <taxon>Cetacea</taxon>
        <taxon>Mysticeti</taxon>
        <taxon>Balaenopteridae</taxon>
        <taxon>Balaenoptera</taxon>
    </lineage>
</organism>
<feature type="domain" description="Ig-like" evidence="5">
    <location>
        <begin position="1"/>
        <end position="107"/>
    </location>
</feature>
<keyword evidence="7" id="KW-1185">Reference proteome</keyword>
<dbReference type="InterPro" id="IPR007110">
    <property type="entry name" value="Ig-like_dom"/>
</dbReference>
<evidence type="ECO:0000313" key="6">
    <source>
        <dbReference type="EMBL" id="KAB0398103.1"/>
    </source>
</evidence>
<dbReference type="SUPFAM" id="SSF48726">
    <property type="entry name" value="Immunoglobulin"/>
    <property type="match status" value="1"/>
</dbReference>
<dbReference type="InterPro" id="IPR013783">
    <property type="entry name" value="Ig-like_fold"/>
</dbReference>
<evidence type="ECO:0000259" key="5">
    <source>
        <dbReference type="PROSITE" id="PS50835"/>
    </source>
</evidence>
<evidence type="ECO:0000313" key="7">
    <source>
        <dbReference type="Proteomes" id="UP000437017"/>
    </source>
</evidence>
<proteinExistence type="predicted"/>
<dbReference type="InterPro" id="IPR013106">
    <property type="entry name" value="Ig_V-set"/>
</dbReference>
<evidence type="ECO:0000256" key="2">
    <source>
        <dbReference type="ARBA" id="ARBA00023136"/>
    </source>
</evidence>
<dbReference type="Pfam" id="PF07686">
    <property type="entry name" value="V-set"/>
    <property type="match status" value="1"/>
</dbReference>
<feature type="transmembrane region" description="Helical" evidence="4">
    <location>
        <begin position="179"/>
        <end position="200"/>
    </location>
</feature>
<dbReference type="SMART" id="SM00406">
    <property type="entry name" value="IGv"/>
    <property type="match status" value="1"/>
</dbReference>
<dbReference type="GO" id="GO:0009897">
    <property type="term" value="C:external side of plasma membrane"/>
    <property type="evidence" value="ECO:0007669"/>
    <property type="project" value="TreeGrafter"/>
</dbReference>
<keyword evidence="4" id="KW-1133">Transmembrane helix</keyword>
<comment type="subcellular location">
    <subcellularLocation>
        <location evidence="1">Membrane</location>
    </subcellularLocation>
</comment>
<keyword evidence="4" id="KW-0812">Transmembrane</keyword>
<dbReference type="PROSITE" id="PS50835">
    <property type="entry name" value="IG_LIKE"/>
    <property type="match status" value="1"/>
</dbReference>
<dbReference type="AlphaFoldDB" id="A0A643CD27"/>
<evidence type="ECO:0000256" key="1">
    <source>
        <dbReference type="ARBA" id="ARBA00004370"/>
    </source>
</evidence>
<comment type="caution">
    <text evidence="6">The sequence shown here is derived from an EMBL/GenBank/DDBJ whole genome shotgun (WGS) entry which is preliminary data.</text>
</comment>
<protein>
    <recommendedName>
        <fullName evidence="5">Ig-like domain-containing protein</fullName>
    </recommendedName>
</protein>
<keyword evidence="2 4" id="KW-0472">Membrane</keyword>
<name>A0A643CD27_BALPH</name>
<sequence>MVGSDVWLSCIYPKGNSFDLNDLYVYWQISVPGKRNTNSVVTYYLSGNSSAGHGDNHYKGRARLSLDGMKQGNFSLHLHNVTPQDEQKFNCLVFRKSLELEKILEVTVTLNVAANYSMPVVSGPSQDEEFIFTCTSTNGYPRPNVPGLLSFPAETFTGTKDSITEDPVDDTQDAVKPPVLSVLAVLVVAVAVAVATGWLCRSRCPSRSYAGIGEARAADTAHLFCWGAQAARPELELTGQFARREGDPWRNCRSPGSGELGTPLSLCPPFRTGDSGARGCLVPQQIPSRGHFQTMRDTACQRIRAC</sequence>
<evidence type="ECO:0000256" key="3">
    <source>
        <dbReference type="ARBA" id="ARBA00023319"/>
    </source>
</evidence>
<dbReference type="GO" id="GO:0005102">
    <property type="term" value="F:signaling receptor binding"/>
    <property type="evidence" value="ECO:0007669"/>
    <property type="project" value="TreeGrafter"/>
</dbReference>
<dbReference type="InterPro" id="IPR036179">
    <property type="entry name" value="Ig-like_dom_sf"/>
</dbReference>
<gene>
    <name evidence="6" type="ORF">E2I00_019751</name>
</gene>
<dbReference type="PANTHER" id="PTHR24100">
    <property type="entry name" value="BUTYROPHILIN"/>
    <property type="match status" value="1"/>
</dbReference>
<evidence type="ECO:0000256" key="4">
    <source>
        <dbReference type="SAM" id="Phobius"/>
    </source>
</evidence>
<accession>A0A643CD27</accession>
<dbReference type="InterPro" id="IPR050504">
    <property type="entry name" value="IgSF_BTN/MOG"/>
</dbReference>
<dbReference type="PANTHER" id="PTHR24100:SF151">
    <property type="entry name" value="ICOS LIGAND"/>
    <property type="match status" value="1"/>
</dbReference>
<dbReference type="Proteomes" id="UP000437017">
    <property type="component" value="Unassembled WGS sequence"/>
</dbReference>
<dbReference type="Gene3D" id="2.60.40.10">
    <property type="entry name" value="Immunoglobulins"/>
    <property type="match status" value="1"/>
</dbReference>
<dbReference type="GO" id="GO:0050852">
    <property type="term" value="P:T cell receptor signaling pathway"/>
    <property type="evidence" value="ECO:0007669"/>
    <property type="project" value="TreeGrafter"/>
</dbReference>
<dbReference type="OrthoDB" id="10055806at2759"/>
<dbReference type="EMBL" id="SGJD01001824">
    <property type="protein sequence ID" value="KAB0398103.1"/>
    <property type="molecule type" value="Genomic_DNA"/>
</dbReference>